<proteinExistence type="predicted"/>
<organism evidence="1">
    <name type="scientific">marine sediment metagenome</name>
    <dbReference type="NCBI Taxonomy" id="412755"/>
    <lineage>
        <taxon>unclassified sequences</taxon>
        <taxon>metagenomes</taxon>
        <taxon>ecological metagenomes</taxon>
    </lineage>
</organism>
<reference evidence="1" key="1">
    <citation type="journal article" date="2014" name="Front. Microbiol.">
        <title>High frequency of phylogenetically diverse reductive dehalogenase-homologous genes in deep subseafloor sedimentary metagenomes.</title>
        <authorList>
            <person name="Kawai M."/>
            <person name="Futagami T."/>
            <person name="Toyoda A."/>
            <person name="Takaki Y."/>
            <person name="Nishi S."/>
            <person name="Hori S."/>
            <person name="Arai W."/>
            <person name="Tsubouchi T."/>
            <person name="Morono Y."/>
            <person name="Uchiyama I."/>
            <person name="Ito T."/>
            <person name="Fujiyama A."/>
            <person name="Inagaki F."/>
            <person name="Takami H."/>
        </authorList>
    </citation>
    <scope>NUCLEOTIDE SEQUENCE</scope>
    <source>
        <strain evidence="1">Expedition CK06-06</strain>
    </source>
</reference>
<sequence length="72" mass="8407">MKIKICCGQMKSYAVDNSYIKLNEYYGNKPEREVVIDTALYDSNEVEIDYCPFCGKKIEFIDKKELLKLKGE</sequence>
<evidence type="ECO:0000313" key="1">
    <source>
        <dbReference type="EMBL" id="GAG28445.1"/>
    </source>
</evidence>
<protein>
    <submittedName>
        <fullName evidence="1">Uncharacterized protein</fullName>
    </submittedName>
</protein>
<comment type="caution">
    <text evidence="1">The sequence shown here is derived from an EMBL/GenBank/DDBJ whole genome shotgun (WGS) entry which is preliminary data.</text>
</comment>
<accession>X0WCV3</accession>
<name>X0WCV3_9ZZZZ</name>
<dbReference type="EMBL" id="BARS01047539">
    <property type="protein sequence ID" value="GAG28445.1"/>
    <property type="molecule type" value="Genomic_DNA"/>
</dbReference>
<dbReference type="AlphaFoldDB" id="X0WCV3"/>
<gene>
    <name evidence="1" type="ORF">S01H1_71396</name>
</gene>